<keyword evidence="2" id="KW-1185">Reference proteome</keyword>
<evidence type="ECO:0000313" key="1">
    <source>
        <dbReference type="EMBL" id="MDP5184385.1"/>
    </source>
</evidence>
<sequence>DAPTGGGSFVNLGVRRIGTSDYRARLWVASTGLAQLSVSRVVSGAETVLQTVRLPGTYAAGDVLRVRVEAVGSGTTTVQAKAWPVAGIEPDWLVSATDSSVELQGAGGLYLQGYTSGSASRPQVIVADELHVTPAIARVPAG</sequence>
<dbReference type="Proteomes" id="UP001233673">
    <property type="component" value="Unassembled WGS sequence"/>
</dbReference>
<evidence type="ECO:0000313" key="2">
    <source>
        <dbReference type="Proteomes" id="UP001233673"/>
    </source>
</evidence>
<comment type="caution">
    <text evidence="1">The sequence shown here is derived from an EMBL/GenBank/DDBJ whole genome shotgun (WGS) entry which is preliminary data.</text>
</comment>
<dbReference type="EMBL" id="JASNFN010000023">
    <property type="protein sequence ID" value="MDP5184385.1"/>
    <property type="molecule type" value="Genomic_DNA"/>
</dbReference>
<organism evidence="1 2">
    <name type="scientific">Blastococcus carthaginiensis</name>
    <dbReference type="NCBI Taxonomy" id="3050034"/>
    <lineage>
        <taxon>Bacteria</taxon>
        <taxon>Bacillati</taxon>
        <taxon>Actinomycetota</taxon>
        <taxon>Actinomycetes</taxon>
        <taxon>Geodermatophilales</taxon>
        <taxon>Geodermatophilaceae</taxon>
        <taxon>Blastococcus</taxon>
    </lineage>
</organism>
<reference evidence="2" key="1">
    <citation type="submission" date="2023-05" db="EMBL/GenBank/DDBJ databases">
        <title>Draft genome of Pseudofrankia sp. BMG5.37.</title>
        <authorList>
            <person name="Gtari M."/>
            <person name="Ghodhbane F."/>
            <person name="Sbissi I."/>
        </authorList>
    </citation>
    <scope>NUCLEOTIDE SEQUENCE [LARGE SCALE GENOMIC DNA]</scope>
    <source>
        <strain evidence="2">BMG 814</strain>
    </source>
</reference>
<name>A0ABT9IFN4_9ACTN</name>
<gene>
    <name evidence="1" type="ORF">QOZ88_17255</name>
</gene>
<protein>
    <submittedName>
        <fullName evidence="1">Uncharacterized protein</fullName>
    </submittedName>
</protein>
<feature type="non-terminal residue" evidence="1">
    <location>
        <position position="1"/>
    </location>
</feature>
<accession>A0ABT9IFN4</accession>
<proteinExistence type="predicted"/>